<evidence type="ECO:0000256" key="5">
    <source>
        <dbReference type="ARBA" id="ARBA00022617"/>
    </source>
</evidence>
<evidence type="ECO:0000256" key="7">
    <source>
        <dbReference type="ARBA" id="ARBA00022723"/>
    </source>
</evidence>
<evidence type="ECO:0000256" key="10">
    <source>
        <dbReference type="ARBA" id="ARBA00023004"/>
    </source>
</evidence>
<dbReference type="EMBL" id="KL197710">
    <property type="protein sequence ID" value="KDQ63627.1"/>
    <property type="molecule type" value="Genomic_DNA"/>
</dbReference>
<protein>
    <recommendedName>
        <fullName evidence="17">Cytochrome P450</fullName>
    </recommendedName>
</protein>
<keyword evidence="11 14" id="KW-0503">Monooxygenase</keyword>
<dbReference type="PRINTS" id="PR00463">
    <property type="entry name" value="EP450I"/>
</dbReference>
<dbReference type="InParanoid" id="A0A067QJD3"/>
<dbReference type="OrthoDB" id="1470350at2759"/>
<keyword evidence="12" id="KW-0472">Membrane</keyword>
<dbReference type="AlphaFoldDB" id="A0A067QJD3"/>
<dbReference type="PANTHER" id="PTHR24305:SF166">
    <property type="entry name" value="CYTOCHROME P450 12A4, MITOCHONDRIAL-RELATED"/>
    <property type="match status" value="1"/>
</dbReference>
<dbReference type="GO" id="GO:0020037">
    <property type="term" value="F:heme binding"/>
    <property type="evidence" value="ECO:0007669"/>
    <property type="project" value="InterPro"/>
</dbReference>
<dbReference type="SUPFAM" id="SSF48264">
    <property type="entry name" value="Cytochrome P450"/>
    <property type="match status" value="1"/>
</dbReference>
<evidence type="ECO:0008006" key="17">
    <source>
        <dbReference type="Google" id="ProtNLM"/>
    </source>
</evidence>
<evidence type="ECO:0000313" key="16">
    <source>
        <dbReference type="Proteomes" id="UP000027265"/>
    </source>
</evidence>
<evidence type="ECO:0000256" key="2">
    <source>
        <dbReference type="ARBA" id="ARBA00004370"/>
    </source>
</evidence>
<evidence type="ECO:0000256" key="13">
    <source>
        <dbReference type="PIRSR" id="PIRSR602401-1"/>
    </source>
</evidence>
<reference evidence="16" key="1">
    <citation type="journal article" date="2014" name="Proc. Natl. Acad. Sci. U.S.A.">
        <title>Extensive sampling of basidiomycete genomes demonstrates inadequacy of the white-rot/brown-rot paradigm for wood decay fungi.</title>
        <authorList>
            <person name="Riley R."/>
            <person name="Salamov A.A."/>
            <person name="Brown D.W."/>
            <person name="Nagy L.G."/>
            <person name="Floudas D."/>
            <person name="Held B.W."/>
            <person name="Levasseur A."/>
            <person name="Lombard V."/>
            <person name="Morin E."/>
            <person name="Otillar R."/>
            <person name="Lindquist E.A."/>
            <person name="Sun H."/>
            <person name="LaButti K.M."/>
            <person name="Schmutz J."/>
            <person name="Jabbour D."/>
            <person name="Luo H."/>
            <person name="Baker S.E."/>
            <person name="Pisabarro A.G."/>
            <person name="Walton J.D."/>
            <person name="Blanchette R.A."/>
            <person name="Henrissat B."/>
            <person name="Martin F."/>
            <person name="Cullen D."/>
            <person name="Hibbett D.S."/>
            <person name="Grigoriev I.V."/>
        </authorList>
    </citation>
    <scope>NUCLEOTIDE SEQUENCE [LARGE SCALE GENOMIC DNA]</scope>
    <source>
        <strain evidence="16">MUCL 33604</strain>
    </source>
</reference>
<evidence type="ECO:0000256" key="8">
    <source>
        <dbReference type="ARBA" id="ARBA00022989"/>
    </source>
</evidence>
<comment type="similarity">
    <text evidence="4 14">Belongs to the cytochrome P450 family.</text>
</comment>
<comment type="pathway">
    <text evidence="3">Secondary metabolite biosynthesis; terpenoid biosynthesis.</text>
</comment>
<dbReference type="STRING" id="933084.A0A067QJD3"/>
<comment type="subcellular location">
    <subcellularLocation>
        <location evidence="2">Membrane</location>
    </subcellularLocation>
</comment>
<evidence type="ECO:0000256" key="6">
    <source>
        <dbReference type="ARBA" id="ARBA00022692"/>
    </source>
</evidence>
<keyword evidence="6" id="KW-0812">Transmembrane</keyword>
<dbReference type="GO" id="GO:0016020">
    <property type="term" value="C:membrane"/>
    <property type="evidence" value="ECO:0007669"/>
    <property type="project" value="UniProtKB-SubCell"/>
</dbReference>
<organism evidence="15 16">
    <name type="scientific">Jaapia argillacea MUCL 33604</name>
    <dbReference type="NCBI Taxonomy" id="933084"/>
    <lineage>
        <taxon>Eukaryota</taxon>
        <taxon>Fungi</taxon>
        <taxon>Dikarya</taxon>
        <taxon>Basidiomycota</taxon>
        <taxon>Agaricomycotina</taxon>
        <taxon>Agaricomycetes</taxon>
        <taxon>Agaricomycetidae</taxon>
        <taxon>Jaapiales</taxon>
        <taxon>Jaapiaceae</taxon>
        <taxon>Jaapia</taxon>
    </lineage>
</organism>
<dbReference type="GO" id="GO:0004497">
    <property type="term" value="F:monooxygenase activity"/>
    <property type="evidence" value="ECO:0007669"/>
    <property type="project" value="UniProtKB-KW"/>
</dbReference>
<keyword evidence="10 13" id="KW-0408">Iron</keyword>
<sequence length="541" mass="61990">MAVTTILGALLLFIVIAVQVHRWFKRQFIKDIQGPPSSFFLGNELDINHQDQVGDSELTWIQDYGTAWRTGGCFGEDVLMTVDPKALQHVFQVGGYNYPKPAAIRQTIRMLMGRGIVWAAGDDHFRQRKIMNPAFQPAQLRSFLPVFRQLGSDLCNKWKDNILTTDAPQVIDVVGWLSRATLDAMGVAAFDYQFRSLDDTKDELLSVFTNLFSDSVLHPSKFAILFVGLWSYVPSSWLYYVQYIPSRECLRFRHYLKLASKVAKELIDEKTERVLAGRAEKSKDAMTVLVQANLSEDPKRRLDDDEMISQMMTLMLAGYETTSTTLGYFLWELSKHPEWQDRIREEIISTQAKIAARGEQDFTIADMEGMEYLNAALKETLRLHPTVYTLKREAEIDDIIPLAYPIKTKSGKMVSEIPIRKGQNILVSIWGYNHLKQVWGQDAEFWKPERFMGDKQERETSVGVYANTMSFSAGVRSCIGWRFALIEMQAILIELLLNFEFSLSPEKPEIQRMPAFQLMIPVLKNKVEEGTQLPLQVTIIR</sequence>
<name>A0A067QJD3_9AGAM</name>
<evidence type="ECO:0000256" key="11">
    <source>
        <dbReference type="ARBA" id="ARBA00023033"/>
    </source>
</evidence>
<dbReference type="InterPro" id="IPR001128">
    <property type="entry name" value="Cyt_P450"/>
</dbReference>
<dbReference type="PRINTS" id="PR00385">
    <property type="entry name" value="P450"/>
</dbReference>
<dbReference type="InterPro" id="IPR017972">
    <property type="entry name" value="Cyt_P450_CS"/>
</dbReference>
<dbReference type="Proteomes" id="UP000027265">
    <property type="component" value="Unassembled WGS sequence"/>
</dbReference>
<evidence type="ECO:0000256" key="3">
    <source>
        <dbReference type="ARBA" id="ARBA00004721"/>
    </source>
</evidence>
<dbReference type="PANTHER" id="PTHR24305">
    <property type="entry name" value="CYTOCHROME P450"/>
    <property type="match status" value="1"/>
</dbReference>
<dbReference type="GO" id="GO:0005506">
    <property type="term" value="F:iron ion binding"/>
    <property type="evidence" value="ECO:0007669"/>
    <property type="project" value="InterPro"/>
</dbReference>
<dbReference type="InterPro" id="IPR050121">
    <property type="entry name" value="Cytochrome_P450_monoxygenase"/>
</dbReference>
<accession>A0A067QJD3</accession>
<keyword evidence="9 14" id="KW-0560">Oxidoreductase</keyword>
<proteinExistence type="inferred from homology"/>
<dbReference type="InterPro" id="IPR002401">
    <property type="entry name" value="Cyt_P450_E_grp-I"/>
</dbReference>
<comment type="cofactor">
    <cofactor evidence="1 13">
        <name>heme</name>
        <dbReference type="ChEBI" id="CHEBI:30413"/>
    </cofactor>
</comment>
<gene>
    <name evidence="15" type="ORF">JAAARDRAFT_385142</name>
</gene>
<dbReference type="PROSITE" id="PS00086">
    <property type="entry name" value="CYTOCHROME_P450"/>
    <property type="match status" value="1"/>
</dbReference>
<dbReference type="GO" id="GO:0016705">
    <property type="term" value="F:oxidoreductase activity, acting on paired donors, with incorporation or reduction of molecular oxygen"/>
    <property type="evidence" value="ECO:0007669"/>
    <property type="project" value="InterPro"/>
</dbReference>
<keyword evidence="7 13" id="KW-0479">Metal-binding</keyword>
<dbReference type="Pfam" id="PF00067">
    <property type="entry name" value="p450"/>
    <property type="match status" value="1"/>
</dbReference>
<keyword evidence="8" id="KW-1133">Transmembrane helix</keyword>
<evidence type="ECO:0000256" key="12">
    <source>
        <dbReference type="ARBA" id="ARBA00023136"/>
    </source>
</evidence>
<keyword evidence="5 13" id="KW-0349">Heme</keyword>
<feature type="binding site" description="axial binding residue" evidence="13">
    <location>
        <position position="478"/>
    </location>
    <ligand>
        <name>heme</name>
        <dbReference type="ChEBI" id="CHEBI:30413"/>
    </ligand>
    <ligandPart>
        <name>Fe</name>
        <dbReference type="ChEBI" id="CHEBI:18248"/>
    </ligandPart>
</feature>
<evidence type="ECO:0000256" key="9">
    <source>
        <dbReference type="ARBA" id="ARBA00023002"/>
    </source>
</evidence>
<evidence type="ECO:0000256" key="4">
    <source>
        <dbReference type="ARBA" id="ARBA00010617"/>
    </source>
</evidence>
<dbReference type="Gene3D" id="1.10.630.10">
    <property type="entry name" value="Cytochrome P450"/>
    <property type="match status" value="1"/>
</dbReference>
<evidence type="ECO:0000256" key="1">
    <source>
        <dbReference type="ARBA" id="ARBA00001971"/>
    </source>
</evidence>
<dbReference type="InterPro" id="IPR036396">
    <property type="entry name" value="Cyt_P450_sf"/>
</dbReference>
<keyword evidence="16" id="KW-1185">Reference proteome</keyword>
<dbReference type="HOGENOM" id="CLU_001570_5_11_1"/>
<evidence type="ECO:0000313" key="15">
    <source>
        <dbReference type="EMBL" id="KDQ63627.1"/>
    </source>
</evidence>
<dbReference type="CDD" id="cd11069">
    <property type="entry name" value="CYP_FUM15-like"/>
    <property type="match status" value="1"/>
</dbReference>
<evidence type="ECO:0000256" key="14">
    <source>
        <dbReference type="RuleBase" id="RU000461"/>
    </source>
</evidence>